<comment type="caution">
    <text evidence="2">The sequence shown here is derived from an EMBL/GenBank/DDBJ whole genome shotgun (WGS) entry which is preliminary data.</text>
</comment>
<reference evidence="2" key="1">
    <citation type="submission" date="2022-10" db="EMBL/GenBank/DDBJ databases">
        <title>Novel sulphate-reducing endosymbionts in the free-living metamonad Anaeramoeba.</title>
        <authorList>
            <person name="Jerlstrom-Hultqvist J."/>
            <person name="Cepicka I."/>
            <person name="Gallot-Lavallee L."/>
            <person name="Salas-Leiva D."/>
            <person name="Curtis B.A."/>
            <person name="Zahonova K."/>
            <person name="Pipaliya S."/>
            <person name="Dacks J."/>
            <person name="Roger A.J."/>
        </authorList>
    </citation>
    <scope>NUCLEOTIDE SEQUENCE</scope>
    <source>
        <strain evidence="2">BMAN</strain>
    </source>
</reference>
<proteinExistence type="predicted"/>
<sequence>MQSTDVSLIDSQNNFVYFADTKTRIESFLYKFNTNPLDFIDSINLTVFNIRCGIIDNENQFSYFGTFENEAQIVKVNLEKFQVVNVLHLNGVSNLQSAQFDYKNQKGYFISFTGNSPAIVKIDLENFVQESTLNISDNYRLGSAIDVPNGFLYIFTDPGSNPKIHKIDLLDFVQVSSLSLNSTTETSPNCGVIDFGSNLMFVGTGTSPMKVIKINLTDFSRIDAITCASLEQNAISAGIDERNQLAYFLADSYPGFLVRIDLKNFSRIDSFEFQTDAYSLSFLIANNDSLLHQNYSFISLSNSQVIQFDLATFSQINQTYVQDFRNPKVIVVDEINQVGYVGFEHYGLVAKVDLVLFELLDFLVSGDDNDNIYFGEIDNQHGFLYFLEYGGLKIIKIQIDNFTVVEVKEIFGSEDNYTQSVVFDSRGNFLYIAYEDTMQNNNTLYKMSVPNLEIVDQIRFGENVINNLVMDSSSEYVYVLLGTYSRFYLAKIQISTFNIVGFTNLTSFSVSTMAIDTHDQFLYFSNGSSYLSNSNLGKKHFSTDSADVCRVFVRNMTLVDCNQIEGIESFSTSFIDSTQTYVFLLSDINHGEYEETRTIQIEANSNKMISNTSLGNFTDIYISVVDRKTGYAYSSPYEQYPVPFLQFSIPTPNPQPSSSQKIFFCNYFYYYFLFLFIFLLN</sequence>
<protein>
    <submittedName>
        <fullName evidence="2">Prolactin regulatory element binding protein</fullName>
    </submittedName>
</protein>
<dbReference type="Proteomes" id="UP001149090">
    <property type="component" value="Unassembled WGS sequence"/>
</dbReference>
<dbReference type="InterPro" id="IPR015943">
    <property type="entry name" value="WD40/YVTN_repeat-like_dom_sf"/>
</dbReference>
<dbReference type="AlphaFoldDB" id="A0A9Q0LT38"/>
<organism evidence="2 3">
    <name type="scientific">Anaeramoeba ignava</name>
    <name type="common">Anaerobic marine amoeba</name>
    <dbReference type="NCBI Taxonomy" id="1746090"/>
    <lineage>
        <taxon>Eukaryota</taxon>
        <taxon>Metamonada</taxon>
        <taxon>Anaeramoebidae</taxon>
        <taxon>Anaeramoeba</taxon>
    </lineage>
</organism>
<keyword evidence="1" id="KW-0472">Membrane</keyword>
<name>A0A9Q0LT38_ANAIG</name>
<dbReference type="SUPFAM" id="SSF82171">
    <property type="entry name" value="DPP6 N-terminal domain-like"/>
    <property type="match status" value="1"/>
</dbReference>
<evidence type="ECO:0000313" key="2">
    <source>
        <dbReference type="EMBL" id="KAJ5078527.1"/>
    </source>
</evidence>
<dbReference type="SUPFAM" id="SSF50969">
    <property type="entry name" value="YVTN repeat-like/Quinoprotein amine dehydrogenase"/>
    <property type="match status" value="1"/>
</dbReference>
<keyword evidence="1" id="KW-0812">Transmembrane</keyword>
<evidence type="ECO:0000256" key="1">
    <source>
        <dbReference type="SAM" id="Phobius"/>
    </source>
</evidence>
<dbReference type="InterPro" id="IPR011044">
    <property type="entry name" value="Quino_amine_DH_bsu"/>
</dbReference>
<accession>A0A9Q0LT38</accession>
<keyword evidence="3" id="KW-1185">Reference proteome</keyword>
<keyword evidence="1" id="KW-1133">Transmembrane helix</keyword>
<feature type="transmembrane region" description="Helical" evidence="1">
    <location>
        <begin position="661"/>
        <end position="680"/>
    </location>
</feature>
<gene>
    <name evidence="2" type="ORF">M0811_04852</name>
</gene>
<dbReference type="Gene3D" id="2.130.10.10">
    <property type="entry name" value="YVTN repeat-like/Quinoprotein amine dehydrogenase"/>
    <property type="match status" value="1"/>
</dbReference>
<dbReference type="EMBL" id="JAPDFW010000053">
    <property type="protein sequence ID" value="KAJ5078527.1"/>
    <property type="molecule type" value="Genomic_DNA"/>
</dbReference>
<evidence type="ECO:0000313" key="3">
    <source>
        <dbReference type="Proteomes" id="UP001149090"/>
    </source>
</evidence>